<gene>
    <name evidence="2" type="ORF">CLODIP_2_CD15953</name>
</gene>
<reference evidence="2 3" key="1">
    <citation type="submission" date="2020-04" db="EMBL/GenBank/DDBJ databases">
        <authorList>
            <person name="Alioto T."/>
            <person name="Alioto T."/>
            <person name="Gomez Garrido J."/>
        </authorList>
    </citation>
    <scope>NUCLEOTIDE SEQUENCE [LARGE SCALE GENOMIC DNA]</scope>
</reference>
<feature type="compositionally biased region" description="Polar residues" evidence="1">
    <location>
        <begin position="99"/>
        <end position="121"/>
    </location>
</feature>
<dbReference type="EMBL" id="CADEPI010000026">
    <property type="protein sequence ID" value="CAB3366576.1"/>
    <property type="molecule type" value="Genomic_DNA"/>
</dbReference>
<feature type="region of interest" description="Disordered" evidence="1">
    <location>
        <begin position="26"/>
        <end position="49"/>
    </location>
</feature>
<feature type="region of interest" description="Disordered" evidence="1">
    <location>
        <begin position="65"/>
        <end position="121"/>
    </location>
</feature>
<sequence length="385" mass="41742">MKAILNVRATANGKPPLDDVRVIELRPSRTKQPPTTGDGEQLPGGFGAAAFDGQTAQSALDGVRVSDAGQHSCDARSEMGSVVPDSFPPPKLERGAQRRPTTFHPQTRSSSSSGTLRQPHRSNLQCCGRRFRLSWRAKTAPSTTDTPFARMPSTTCPRTLRGAILTALPSSGLRNKVMLSLSPPLRITCLRASVHPQRRPCPRPANCSEHSAASSALAAVTSTFLAALPSTSSMAAHFSPARAIVGKPFSSGNVEPLRDLIPNSIRQHVQRVNVKPVPSLAGGLMKPEPPSVQVTLTTRVPPRCCCCCKPIAILVAQRLPANQRVPRLTRAWVFQMQQRLQNLEGEHRQDGYKVRALHMLLESCRSSFTGNCTSHRAANLEKDKL</sequence>
<evidence type="ECO:0000313" key="2">
    <source>
        <dbReference type="EMBL" id="CAB3366576.1"/>
    </source>
</evidence>
<name>A0A8S1CB02_9INSE</name>
<comment type="caution">
    <text evidence="2">The sequence shown here is derived from an EMBL/GenBank/DDBJ whole genome shotgun (WGS) entry which is preliminary data.</text>
</comment>
<evidence type="ECO:0000313" key="3">
    <source>
        <dbReference type="Proteomes" id="UP000494165"/>
    </source>
</evidence>
<keyword evidence="3" id="KW-1185">Reference proteome</keyword>
<evidence type="ECO:0000256" key="1">
    <source>
        <dbReference type="SAM" id="MobiDB-lite"/>
    </source>
</evidence>
<dbReference type="Proteomes" id="UP000494165">
    <property type="component" value="Unassembled WGS sequence"/>
</dbReference>
<accession>A0A8S1CB02</accession>
<protein>
    <submittedName>
        <fullName evidence="2">Uncharacterized protein</fullName>
    </submittedName>
</protein>
<organism evidence="2 3">
    <name type="scientific">Cloeon dipterum</name>
    <dbReference type="NCBI Taxonomy" id="197152"/>
    <lineage>
        <taxon>Eukaryota</taxon>
        <taxon>Metazoa</taxon>
        <taxon>Ecdysozoa</taxon>
        <taxon>Arthropoda</taxon>
        <taxon>Hexapoda</taxon>
        <taxon>Insecta</taxon>
        <taxon>Pterygota</taxon>
        <taxon>Palaeoptera</taxon>
        <taxon>Ephemeroptera</taxon>
        <taxon>Pisciforma</taxon>
        <taxon>Baetidae</taxon>
        <taxon>Cloeon</taxon>
    </lineage>
</organism>
<proteinExistence type="predicted"/>
<dbReference type="AlphaFoldDB" id="A0A8S1CB02"/>